<accession>A0A1Y3B0T6</accession>
<feature type="region of interest" description="Disordered" evidence="1">
    <location>
        <begin position="42"/>
        <end position="80"/>
    </location>
</feature>
<sequence length="80" mass="8507">MVLINGRALPAKSAINLPNILVTNKQTGQEIPLRIGIRKIMTEGENETEKDEEKEESSSHGGSSGSASKTGSNGILIIDM</sequence>
<dbReference type="OrthoDB" id="6514745at2759"/>
<dbReference type="AlphaFoldDB" id="A0A1Y3B0T6"/>
<organism evidence="2 3">
    <name type="scientific">Euroglyphus maynei</name>
    <name type="common">Mayne's house dust mite</name>
    <dbReference type="NCBI Taxonomy" id="6958"/>
    <lineage>
        <taxon>Eukaryota</taxon>
        <taxon>Metazoa</taxon>
        <taxon>Ecdysozoa</taxon>
        <taxon>Arthropoda</taxon>
        <taxon>Chelicerata</taxon>
        <taxon>Arachnida</taxon>
        <taxon>Acari</taxon>
        <taxon>Acariformes</taxon>
        <taxon>Sarcoptiformes</taxon>
        <taxon>Astigmata</taxon>
        <taxon>Psoroptidia</taxon>
        <taxon>Analgoidea</taxon>
        <taxon>Pyroglyphidae</taxon>
        <taxon>Pyroglyphinae</taxon>
        <taxon>Euroglyphus</taxon>
    </lineage>
</organism>
<feature type="compositionally biased region" description="Acidic residues" evidence="1">
    <location>
        <begin position="44"/>
        <end position="55"/>
    </location>
</feature>
<evidence type="ECO:0000313" key="2">
    <source>
        <dbReference type="EMBL" id="OTF74399.1"/>
    </source>
</evidence>
<evidence type="ECO:0000256" key="1">
    <source>
        <dbReference type="SAM" id="MobiDB-lite"/>
    </source>
</evidence>
<keyword evidence="3" id="KW-1185">Reference proteome</keyword>
<gene>
    <name evidence="2" type="ORF">BLA29_014571</name>
</gene>
<comment type="caution">
    <text evidence="2">The sequence shown here is derived from an EMBL/GenBank/DDBJ whole genome shotgun (WGS) entry which is preliminary data.</text>
</comment>
<feature type="compositionally biased region" description="Low complexity" evidence="1">
    <location>
        <begin position="59"/>
        <end position="74"/>
    </location>
</feature>
<evidence type="ECO:0000313" key="3">
    <source>
        <dbReference type="Proteomes" id="UP000194236"/>
    </source>
</evidence>
<reference evidence="2 3" key="1">
    <citation type="submission" date="2017-03" db="EMBL/GenBank/DDBJ databases">
        <title>Genome Survey of Euroglyphus maynei.</title>
        <authorList>
            <person name="Arlian L.G."/>
            <person name="Morgan M.S."/>
            <person name="Rider S.D."/>
        </authorList>
    </citation>
    <scope>NUCLEOTIDE SEQUENCE [LARGE SCALE GENOMIC DNA]</scope>
    <source>
        <strain evidence="2">Arlian Lab</strain>
        <tissue evidence="2">Whole body</tissue>
    </source>
</reference>
<dbReference type="Proteomes" id="UP000194236">
    <property type="component" value="Unassembled WGS sequence"/>
</dbReference>
<protein>
    <submittedName>
        <fullName evidence="2">Uncharacterized protein</fullName>
    </submittedName>
</protein>
<proteinExistence type="predicted"/>
<dbReference type="EMBL" id="MUJZ01047247">
    <property type="protein sequence ID" value="OTF74399.1"/>
    <property type="molecule type" value="Genomic_DNA"/>
</dbReference>
<name>A0A1Y3B0T6_EURMA</name>